<evidence type="ECO:0000259" key="3">
    <source>
        <dbReference type="PROSITE" id="PS51186"/>
    </source>
</evidence>
<sequence>MNIEEATDASLPAITAIYNDAVLHTTAVWNASRVDEADRAVWLAEHRTAGHPVLVALDDDREVVGYATFGTWRAWEGFRFTAEVSVYVRGNQRGQGVGENLLRELVSRAREAGMHVLVAGVEAGNAASIRLHEKLGFREVGRFPQVGWKFGRWLDLSFLQLTLEGGTPPSS</sequence>
<protein>
    <submittedName>
        <fullName evidence="4">Phosphinothricin acetyltransferase</fullName>
        <ecNumber evidence="4">2.3.1.183</ecNumber>
    </submittedName>
</protein>
<dbReference type="RefSeq" id="WP_209898102.1">
    <property type="nucleotide sequence ID" value="NZ_BAAAJW010000006.1"/>
</dbReference>
<dbReference type="PROSITE" id="PS51186">
    <property type="entry name" value="GNAT"/>
    <property type="match status" value="1"/>
</dbReference>
<evidence type="ECO:0000256" key="2">
    <source>
        <dbReference type="ARBA" id="ARBA00023315"/>
    </source>
</evidence>
<dbReference type="Gene3D" id="3.40.630.30">
    <property type="match status" value="1"/>
</dbReference>
<organism evidence="4 5">
    <name type="scientific">Brachybacterium sacelli</name>
    <dbReference type="NCBI Taxonomy" id="173364"/>
    <lineage>
        <taxon>Bacteria</taxon>
        <taxon>Bacillati</taxon>
        <taxon>Actinomycetota</taxon>
        <taxon>Actinomycetes</taxon>
        <taxon>Micrococcales</taxon>
        <taxon>Dermabacteraceae</taxon>
        <taxon>Brachybacterium</taxon>
    </lineage>
</organism>
<feature type="domain" description="N-acetyltransferase" evidence="3">
    <location>
        <begin position="1"/>
        <end position="159"/>
    </location>
</feature>
<dbReference type="SUPFAM" id="SSF55729">
    <property type="entry name" value="Acyl-CoA N-acyltransferases (Nat)"/>
    <property type="match status" value="1"/>
</dbReference>
<evidence type="ECO:0000313" key="4">
    <source>
        <dbReference type="EMBL" id="MBP2380328.1"/>
    </source>
</evidence>
<reference evidence="4 5" key="1">
    <citation type="submission" date="2021-03" db="EMBL/GenBank/DDBJ databases">
        <title>Sequencing the genomes of 1000 actinobacteria strains.</title>
        <authorList>
            <person name="Klenk H.-P."/>
        </authorList>
    </citation>
    <scope>NUCLEOTIDE SEQUENCE [LARGE SCALE GENOMIC DNA]</scope>
    <source>
        <strain evidence="4 5">DSM 14566</strain>
    </source>
</reference>
<dbReference type="Pfam" id="PF00583">
    <property type="entry name" value="Acetyltransf_1"/>
    <property type="match status" value="1"/>
</dbReference>
<dbReference type="CDD" id="cd04301">
    <property type="entry name" value="NAT_SF"/>
    <property type="match status" value="1"/>
</dbReference>
<accession>A0ABS4WW01</accession>
<proteinExistence type="predicted"/>
<keyword evidence="1 4" id="KW-0808">Transferase</keyword>
<name>A0ABS4WW01_9MICO</name>
<comment type="caution">
    <text evidence="4">The sequence shown here is derived from an EMBL/GenBank/DDBJ whole genome shotgun (WGS) entry which is preliminary data.</text>
</comment>
<evidence type="ECO:0000256" key="1">
    <source>
        <dbReference type="ARBA" id="ARBA00022679"/>
    </source>
</evidence>
<dbReference type="PANTHER" id="PTHR43072:SF23">
    <property type="entry name" value="UPF0039 PROTEIN C11D3.02C"/>
    <property type="match status" value="1"/>
</dbReference>
<evidence type="ECO:0000313" key="5">
    <source>
        <dbReference type="Proteomes" id="UP001519290"/>
    </source>
</evidence>
<dbReference type="EMBL" id="JAGIOD010000001">
    <property type="protein sequence ID" value="MBP2380328.1"/>
    <property type="molecule type" value="Genomic_DNA"/>
</dbReference>
<dbReference type="InterPro" id="IPR000182">
    <property type="entry name" value="GNAT_dom"/>
</dbReference>
<dbReference type="GO" id="GO:0102971">
    <property type="term" value="F:phosphinothricin N-acetyltransferase activity"/>
    <property type="evidence" value="ECO:0007669"/>
    <property type="project" value="UniProtKB-EC"/>
</dbReference>
<gene>
    <name evidence="4" type="ORF">JOF43_000285</name>
</gene>
<dbReference type="EC" id="2.3.1.183" evidence="4"/>
<keyword evidence="2 4" id="KW-0012">Acyltransferase</keyword>
<dbReference type="InterPro" id="IPR016181">
    <property type="entry name" value="Acyl_CoA_acyltransferase"/>
</dbReference>
<dbReference type="PANTHER" id="PTHR43072">
    <property type="entry name" value="N-ACETYLTRANSFERASE"/>
    <property type="match status" value="1"/>
</dbReference>
<dbReference type="Proteomes" id="UP001519290">
    <property type="component" value="Unassembled WGS sequence"/>
</dbReference>
<keyword evidence="5" id="KW-1185">Reference proteome</keyword>